<name>A0ABW2XRG0_9ACTN</name>
<keyword evidence="1" id="KW-0812">Transmembrane</keyword>
<gene>
    <name evidence="2" type="ORF">ACFQZM_31615</name>
</gene>
<organism evidence="2 3">
    <name type="scientific">Actinomadura fibrosa</name>
    <dbReference type="NCBI Taxonomy" id="111802"/>
    <lineage>
        <taxon>Bacteria</taxon>
        <taxon>Bacillati</taxon>
        <taxon>Actinomycetota</taxon>
        <taxon>Actinomycetes</taxon>
        <taxon>Streptosporangiales</taxon>
        <taxon>Thermomonosporaceae</taxon>
        <taxon>Actinomadura</taxon>
    </lineage>
</organism>
<evidence type="ECO:0000313" key="2">
    <source>
        <dbReference type="EMBL" id="MFD0689076.1"/>
    </source>
</evidence>
<dbReference type="Proteomes" id="UP001597063">
    <property type="component" value="Unassembled WGS sequence"/>
</dbReference>
<evidence type="ECO:0000313" key="3">
    <source>
        <dbReference type="Proteomes" id="UP001597063"/>
    </source>
</evidence>
<feature type="transmembrane region" description="Helical" evidence="1">
    <location>
        <begin position="41"/>
        <end position="61"/>
    </location>
</feature>
<dbReference type="EMBL" id="JBHTGP010000016">
    <property type="protein sequence ID" value="MFD0689076.1"/>
    <property type="molecule type" value="Genomic_DNA"/>
</dbReference>
<protein>
    <submittedName>
        <fullName evidence="2">GAP family protein</fullName>
    </submittedName>
</protein>
<keyword evidence="1" id="KW-1133">Transmembrane helix</keyword>
<comment type="caution">
    <text evidence="2">The sequence shown here is derived from an EMBL/GenBank/DDBJ whole genome shotgun (WGS) entry which is preliminary data.</text>
</comment>
<dbReference type="RefSeq" id="WP_131761268.1">
    <property type="nucleotide sequence ID" value="NZ_CAACUY010000156.1"/>
</dbReference>
<keyword evidence="1" id="KW-0472">Membrane</keyword>
<accession>A0ABW2XRG0</accession>
<proteinExistence type="predicted"/>
<feature type="transmembrane region" description="Helical" evidence="1">
    <location>
        <begin position="115"/>
        <end position="138"/>
    </location>
</feature>
<feature type="transmembrane region" description="Helical" evidence="1">
    <location>
        <begin position="198"/>
        <end position="220"/>
    </location>
</feature>
<reference evidence="3" key="1">
    <citation type="journal article" date="2019" name="Int. J. Syst. Evol. Microbiol.">
        <title>The Global Catalogue of Microorganisms (GCM) 10K type strain sequencing project: providing services to taxonomists for standard genome sequencing and annotation.</title>
        <authorList>
            <consortium name="The Broad Institute Genomics Platform"/>
            <consortium name="The Broad Institute Genome Sequencing Center for Infectious Disease"/>
            <person name="Wu L."/>
            <person name="Ma J."/>
        </authorList>
    </citation>
    <scope>NUCLEOTIDE SEQUENCE [LARGE SCALE GENOMIC DNA]</scope>
    <source>
        <strain evidence="3">JCM 9371</strain>
    </source>
</reference>
<keyword evidence="3" id="KW-1185">Reference proteome</keyword>
<dbReference type="InterPro" id="IPR021315">
    <property type="entry name" value="Gap/Sap"/>
</dbReference>
<feature type="transmembrane region" description="Helical" evidence="1">
    <location>
        <begin position="73"/>
        <end position="95"/>
    </location>
</feature>
<feature type="transmembrane region" description="Helical" evidence="1">
    <location>
        <begin position="150"/>
        <end position="172"/>
    </location>
</feature>
<evidence type="ECO:0000256" key="1">
    <source>
        <dbReference type="SAM" id="Phobius"/>
    </source>
</evidence>
<sequence length="221" mass="23000">MRLEALLVLALLALVLALRPVPVLAAVLLAGAERGRSKAVAFLAGWTAVLTVVGAVAATVIPGHHGASRRGAAAYAWADLSLGAAIAAYSAWRWHRRRRSGEPEPIPAWVGRIDAIPPVLAFGLGVVMPSYLVVAAAVNQMLETGWSGAGLTVMILLFVAVSSAGVAMPVAVPLLRPDGADVIDGRLRPWLLANRRPLMYLMSGTVAAVLMVKGLVGLLLG</sequence>
<dbReference type="Pfam" id="PF11139">
    <property type="entry name" value="SfLAP"/>
    <property type="match status" value="1"/>
</dbReference>